<keyword evidence="1" id="KW-0812">Transmembrane</keyword>
<keyword evidence="1" id="KW-1133">Transmembrane helix</keyword>
<protein>
    <recommendedName>
        <fullName evidence="5">Membrane transporter</fullName>
    </recommendedName>
</protein>
<feature type="non-terminal residue" evidence="3">
    <location>
        <position position="107"/>
    </location>
</feature>
<dbReference type="AlphaFoldDB" id="A0AAV5WJM7"/>
<feature type="transmembrane region" description="Helical" evidence="1">
    <location>
        <begin position="78"/>
        <end position="99"/>
    </location>
</feature>
<dbReference type="SUPFAM" id="SSF103473">
    <property type="entry name" value="MFS general substrate transporter"/>
    <property type="match status" value="1"/>
</dbReference>
<evidence type="ECO:0000313" key="3">
    <source>
        <dbReference type="EMBL" id="GMT30929.1"/>
    </source>
</evidence>
<keyword evidence="2" id="KW-0732">Signal</keyword>
<dbReference type="EMBL" id="BTSY01000005">
    <property type="protein sequence ID" value="GMT30929.1"/>
    <property type="molecule type" value="Genomic_DNA"/>
</dbReference>
<organism evidence="3 4">
    <name type="scientific">Pristionchus fissidentatus</name>
    <dbReference type="NCBI Taxonomy" id="1538716"/>
    <lineage>
        <taxon>Eukaryota</taxon>
        <taxon>Metazoa</taxon>
        <taxon>Ecdysozoa</taxon>
        <taxon>Nematoda</taxon>
        <taxon>Chromadorea</taxon>
        <taxon>Rhabditida</taxon>
        <taxon>Rhabditina</taxon>
        <taxon>Diplogasteromorpha</taxon>
        <taxon>Diplogasteroidea</taxon>
        <taxon>Neodiplogasteridae</taxon>
        <taxon>Pristionchus</taxon>
    </lineage>
</organism>
<feature type="non-terminal residue" evidence="3">
    <location>
        <position position="1"/>
    </location>
</feature>
<keyword evidence="4" id="KW-1185">Reference proteome</keyword>
<evidence type="ECO:0000313" key="4">
    <source>
        <dbReference type="Proteomes" id="UP001432322"/>
    </source>
</evidence>
<gene>
    <name evidence="3" type="ORF">PFISCL1PPCAC_22226</name>
</gene>
<feature type="chain" id="PRO_5043394640" description="Membrane transporter" evidence="2">
    <location>
        <begin position="22"/>
        <end position="107"/>
    </location>
</feature>
<proteinExistence type="predicted"/>
<reference evidence="3" key="1">
    <citation type="submission" date="2023-10" db="EMBL/GenBank/DDBJ databases">
        <title>Genome assembly of Pristionchus species.</title>
        <authorList>
            <person name="Yoshida K."/>
            <person name="Sommer R.J."/>
        </authorList>
    </citation>
    <scope>NUCLEOTIDE SEQUENCE</scope>
    <source>
        <strain evidence="3">RS5133</strain>
    </source>
</reference>
<keyword evidence="1" id="KW-0472">Membrane</keyword>
<feature type="transmembrane region" description="Helical" evidence="1">
    <location>
        <begin position="45"/>
        <end position="66"/>
    </location>
</feature>
<accession>A0AAV5WJM7</accession>
<comment type="caution">
    <text evidence="3">The sequence shown here is derived from an EMBL/GenBank/DDBJ whole genome shotgun (WGS) entry which is preliminary data.</text>
</comment>
<evidence type="ECO:0000256" key="2">
    <source>
        <dbReference type="SAM" id="SignalP"/>
    </source>
</evidence>
<sequence>QKTWADATLLLCLSLFFTLSAYDNYTIGALLPSLQKFFRTSDSSVAIIKTCNAVAHGIALGAVWLYGDFIPKRSTFILSMAAWILISFASLIVGSNQFWVSMLIYVS</sequence>
<dbReference type="InterPro" id="IPR036259">
    <property type="entry name" value="MFS_trans_sf"/>
</dbReference>
<name>A0AAV5WJM7_9BILA</name>
<dbReference type="Proteomes" id="UP001432322">
    <property type="component" value="Unassembled WGS sequence"/>
</dbReference>
<dbReference type="Gene3D" id="1.20.1250.20">
    <property type="entry name" value="MFS general substrate transporter like domains"/>
    <property type="match status" value="1"/>
</dbReference>
<feature type="signal peptide" evidence="2">
    <location>
        <begin position="1"/>
        <end position="21"/>
    </location>
</feature>
<evidence type="ECO:0008006" key="5">
    <source>
        <dbReference type="Google" id="ProtNLM"/>
    </source>
</evidence>
<evidence type="ECO:0000256" key="1">
    <source>
        <dbReference type="SAM" id="Phobius"/>
    </source>
</evidence>